<evidence type="ECO:0000313" key="5">
    <source>
        <dbReference type="Proteomes" id="UP000076925"/>
    </source>
</evidence>
<dbReference type="AlphaFoldDB" id="A0A139X9X0"/>
<keyword evidence="5" id="KW-1185">Reference proteome</keyword>
<accession>A0A139X9X0</accession>
<dbReference type="EMBL" id="ANNX02000020">
    <property type="protein sequence ID" value="KYC41498.1"/>
    <property type="molecule type" value="Genomic_DNA"/>
</dbReference>
<sequence>MVTFTTYDPTLFKGTAWYYARYRPGYPSVLFELLSEAFNLNGQGRLLDLGCGTGHLAIPLSNRFEEVIALDPEPEMLSEAQKEAEALGTSNITWLEQQAEEFSSSQSFFKLATIGDAFCWMDKEVVLERCYELLLDDGGLAIISTGRSFWKSPEFWKQKTIEVVKKWLGEQRRAGMSSRSTYISSEASTKDLLAKSSFTRMAKHKLEFEHNWTIETIIGYLYSTSFCSQSLLGDRVPQFEEDLKTTLLEVVPTGQFQEKVPLTVHLAWKK</sequence>
<reference evidence="4 5" key="1">
    <citation type="journal article" date="2013" name="Genome Biol. Evol.">
        <title>Genomes of Stigonematalean cyanobacteria (subsection V) and the evolution of oxygenic photosynthesis from prokaryotes to plastids.</title>
        <authorList>
            <person name="Dagan T."/>
            <person name="Roettger M."/>
            <person name="Stucken K."/>
            <person name="Landan G."/>
            <person name="Koch R."/>
            <person name="Major P."/>
            <person name="Gould S.B."/>
            <person name="Goremykin V.V."/>
            <person name="Rippka R."/>
            <person name="Tandeau de Marsac N."/>
            <person name="Gugger M."/>
            <person name="Lockhart P.J."/>
            <person name="Allen J.F."/>
            <person name="Brune I."/>
            <person name="Maus I."/>
            <person name="Puhler A."/>
            <person name="Martin W.F."/>
        </authorList>
    </citation>
    <scope>NUCLEOTIDE SEQUENCE [LARGE SCALE GENOMIC DNA]</scope>
    <source>
        <strain evidence="4 5">PCC 7110</strain>
    </source>
</reference>
<dbReference type="STRING" id="128403.WA1_15680"/>
<evidence type="ECO:0000313" key="4">
    <source>
        <dbReference type="EMBL" id="KYC41498.1"/>
    </source>
</evidence>
<feature type="domain" description="Methyltransferase" evidence="3">
    <location>
        <begin position="47"/>
        <end position="138"/>
    </location>
</feature>
<evidence type="ECO:0000259" key="3">
    <source>
        <dbReference type="Pfam" id="PF13649"/>
    </source>
</evidence>
<dbReference type="InterPro" id="IPR041698">
    <property type="entry name" value="Methyltransf_25"/>
</dbReference>
<keyword evidence="1 4" id="KW-0489">Methyltransferase</keyword>
<dbReference type="PANTHER" id="PTHR44942">
    <property type="entry name" value="METHYLTRANSF_11 DOMAIN-CONTAINING PROTEIN"/>
    <property type="match status" value="1"/>
</dbReference>
<dbReference type="CDD" id="cd02440">
    <property type="entry name" value="AdoMet_MTases"/>
    <property type="match status" value="1"/>
</dbReference>
<organism evidence="4 5">
    <name type="scientific">Scytonema hofmannii PCC 7110</name>
    <dbReference type="NCBI Taxonomy" id="128403"/>
    <lineage>
        <taxon>Bacteria</taxon>
        <taxon>Bacillati</taxon>
        <taxon>Cyanobacteriota</taxon>
        <taxon>Cyanophyceae</taxon>
        <taxon>Nostocales</taxon>
        <taxon>Scytonemataceae</taxon>
        <taxon>Scytonema</taxon>
    </lineage>
</organism>
<dbReference type="GO" id="GO:0032259">
    <property type="term" value="P:methylation"/>
    <property type="evidence" value="ECO:0007669"/>
    <property type="project" value="UniProtKB-KW"/>
</dbReference>
<dbReference type="PANTHER" id="PTHR44942:SF4">
    <property type="entry name" value="METHYLTRANSFERASE TYPE 11 DOMAIN-CONTAINING PROTEIN"/>
    <property type="match status" value="1"/>
</dbReference>
<dbReference type="Proteomes" id="UP000076925">
    <property type="component" value="Unassembled WGS sequence"/>
</dbReference>
<dbReference type="RefSeq" id="WP_017749429.1">
    <property type="nucleotide sequence ID" value="NZ_KQ976354.1"/>
</dbReference>
<dbReference type="Gene3D" id="3.40.50.150">
    <property type="entry name" value="Vaccinia Virus protein VP39"/>
    <property type="match status" value="1"/>
</dbReference>
<dbReference type="GO" id="GO:0008168">
    <property type="term" value="F:methyltransferase activity"/>
    <property type="evidence" value="ECO:0007669"/>
    <property type="project" value="UniProtKB-KW"/>
</dbReference>
<gene>
    <name evidence="4" type="ORF">WA1_15680</name>
</gene>
<dbReference type="Pfam" id="PF13649">
    <property type="entry name" value="Methyltransf_25"/>
    <property type="match status" value="1"/>
</dbReference>
<dbReference type="OrthoDB" id="9797252at2"/>
<dbReference type="InterPro" id="IPR029063">
    <property type="entry name" value="SAM-dependent_MTases_sf"/>
</dbReference>
<dbReference type="InterPro" id="IPR051052">
    <property type="entry name" value="Diverse_substrate_MTase"/>
</dbReference>
<proteinExistence type="predicted"/>
<evidence type="ECO:0000256" key="1">
    <source>
        <dbReference type="ARBA" id="ARBA00022603"/>
    </source>
</evidence>
<keyword evidence="2 4" id="KW-0808">Transferase</keyword>
<dbReference type="SUPFAM" id="SSF53335">
    <property type="entry name" value="S-adenosyl-L-methionine-dependent methyltransferases"/>
    <property type="match status" value="1"/>
</dbReference>
<protein>
    <submittedName>
        <fullName evidence="4">Methyltransferase</fullName>
    </submittedName>
</protein>
<name>A0A139X9X0_9CYAN</name>
<comment type="caution">
    <text evidence="4">The sequence shown here is derived from an EMBL/GenBank/DDBJ whole genome shotgun (WGS) entry which is preliminary data.</text>
</comment>
<evidence type="ECO:0000256" key="2">
    <source>
        <dbReference type="ARBA" id="ARBA00022679"/>
    </source>
</evidence>